<evidence type="ECO:0000256" key="1">
    <source>
        <dbReference type="SAM" id="SignalP"/>
    </source>
</evidence>
<evidence type="ECO:0000259" key="2">
    <source>
        <dbReference type="Pfam" id="PF14032"/>
    </source>
</evidence>
<accession>A0AAI8U2J5</accession>
<reference evidence="3" key="2">
    <citation type="submission" date="2020-02" db="EMBL/GenBank/DDBJ databases">
        <authorList>
            <person name="Matsumoto Y."/>
            <person name="Kinjo T."/>
            <person name="Motooka D."/>
            <person name="Nabeya D."/>
            <person name="Jung N."/>
            <person name="Uechi K."/>
            <person name="Horii T."/>
            <person name="Iida T."/>
            <person name="Fujita J."/>
            <person name="Nakamura S."/>
        </authorList>
    </citation>
    <scope>NUCLEOTIDE SEQUENCE</scope>
    <source>
        <strain evidence="3">JCM 12375</strain>
    </source>
</reference>
<dbReference type="Pfam" id="PF14032">
    <property type="entry name" value="PknH_C"/>
    <property type="match status" value="1"/>
</dbReference>
<evidence type="ECO:0000313" key="5">
    <source>
        <dbReference type="Proteomes" id="UP000465622"/>
    </source>
</evidence>
<dbReference type="Proteomes" id="UP000465622">
    <property type="component" value="Chromosome"/>
</dbReference>
<evidence type="ECO:0000313" key="6">
    <source>
        <dbReference type="Proteomes" id="UP001241092"/>
    </source>
</evidence>
<protein>
    <submittedName>
        <fullName evidence="3">Sensor domain-containing protein</fullName>
    </submittedName>
</protein>
<proteinExistence type="predicted"/>
<evidence type="ECO:0000313" key="3">
    <source>
        <dbReference type="EMBL" id="BBX38317.1"/>
    </source>
</evidence>
<feature type="chain" id="PRO_5042572280" evidence="1">
    <location>
        <begin position="25"/>
        <end position="235"/>
    </location>
</feature>
<keyword evidence="5" id="KW-1185">Reference proteome</keyword>
<feature type="domain" description="PknH-like extracellular" evidence="2">
    <location>
        <begin position="47"/>
        <end position="231"/>
    </location>
</feature>
<dbReference type="Gene3D" id="3.40.1000.70">
    <property type="entry name" value="PknH-like extracellular domain"/>
    <property type="match status" value="1"/>
</dbReference>
<dbReference type="RefSeq" id="WP_036442729.1">
    <property type="nucleotide sequence ID" value="NZ_AP022567.1"/>
</dbReference>
<dbReference type="EMBL" id="AP022567">
    <property type="protein sequence ID" value="BBX38317.1"/>
    <property type="molecule type" value="Genomic_DNA"/>
</dbReference>
<dbReference type="InterPro" id="IPR026954">
    <property type="entry name" value="PknH-like_Extracell"/>
</dbReference>
<feature type="signal peptide" evidence="1">
    <location>
        <begin position="1"/>
        <end position="24"/>
    </location>
</feature>
<gene>
    <name evidence="4" type="ORF">hbim_06932</name>
    <name evidence="3" type="ORF">MMAGJ_75990</name>
</gene>
<reference evidence="3 5" key="1">
    <citation type="journal article" date="2019" name="Emerg. Microbes Infect.">
        <title>Comprehensive subspecies identification of 175 nontuberculous mycobacteria species based on 7547 genomic profiles.</title>
        <authorList>
            <person name="Matsumoto Y."/>
            <person name="Kinjo T."/>
            <person name="Motooka D."/>
            <person name="Nabeya D."/>
            <person name="Jung N."/>
            <person name="Uechi K."/>
            <person name="Horii T."/>
            <person name="Iida T."/>
            <person name="Fujita J."/>
            <person name="Nakamura S."/>
        </authorList>
    </citation>
    <scope>NUCLEOTIDE SEQUENCE [LARGE SCALE GENOMIC DNA]</scope>
    <source>
        <strain evidence="3 5">JCM 12375</strain>
    </source>
</reference>
<name>A0AAI8U2J5_MYCME</name>
<organism evidence="4 6">
    <name type="scientific">Mycolicibacterium mageritense</name>
    <name type="common">Mycobacterium mageritense</name>
    <dbReference type="NCBI Taxonomy" id="53462"/>
    <lineage>
        <taxon>Bacteria</taxon>
        <taxon>Bacillati</taxon>
        <taxon>Actinomycetota</taxon>
        <taxon>Actinomycetes</taxon>
        <taxon>Mycobacteriales</taxon>
        <taxon>Mycobacteriaceae</taxon>
        <taxon>Mycolicibacterium</taxon>
    </lineage>
</organism>
<dbReference type="AlphaFoldDB" id="A0AAI8U2J5"/>
<dbReference type="InterPro" id="IPR038232">
    <property type="entry name" value="PknH-like_Extracell_sf"/>
</dbReference>
<keyword evidence="1" id="KW-0732">Signal</keyword>
<dbReference type="Proteomes" id="UP001241092">
    <property type="component" value="Chromosome"/>
</dbReference>
<sequence length="235" mass="24382">MTVRSVGARLCAAGVLVAVSALLAGCEKSVAGMAVRDPNVPPGKILEKSDIDELLLSPDELDGIMGASGLGVTLDEDTLNDNSDAVSDPDCAGAAYGAQEVAYGDSGYTAVRDQIVREPGDNNAHWLEQVVALYPSAAEAKKFLQESKEKWQDCAGSLVTYDSSDQPLTWEVSDVTAEDTSITQMSTPEVASSGGCHHSMAVAANVIAEAWACGDDVVDQATSITSAIGDKVDNA</sequence>
<reference evidence="4" key="3">
    <citation type="submission" date="2023-03" db="EMBL/GenBank/DDBJ databases">
        <title>Draft genome sequence of a Mycolicibacterium mageritense strain H4_3_1 isolated from a hybrid biological-inorganic system reactor.</title>
        <authorList>
            <person name="Feng X."/>
            <person name="Kazama D."/>
            <person name="Sato K."/>
            <person name="Kobayashi H."/>
        </authorList>
    </citation>
    <scope>NUCLEOTIDE SEQUENCE</scope>
    <source>
        <strain evidence="4">H4_3_1</strain>
    </source>
</reference>
<dbReference type="PROSITE" id="PS51257">
    <property type="entry name" value="PROKAR_LIPOPROTEIN"/>
    <property type="match status" value="1"/>
</dbReference>
<evidence type="ECO:0000313" key="4">
    <source>
        <dbReference type="EMBL" id="BDY32960.1"/>
    </source>
</evidence>
<dbReference type="EMBL" id="AP027452">
    <property type="protein sequence ID" value="BDY32960.1"/>
    <property type="molecule type" value="Genomic_DNA"/>
</dbReference>